<name>A0A7W5ZSN8_9BACT</name>
<gene>
    <name evidence="2" type="ORF">FHS57_006049</name>
</gene>
<proteinExistence type="predicted"/>
<evidence type="ECO:0000313" key="3">
    <source>
        <dbReference type="Proteomes" id="UP000541352"/>
    </source>
</evidence>
<reference evidence="2 3" key="1">
    <citation type="submission" date="2020-08" db="EMBL/GenBank/DDBJ databases">
        <title>Genomic Encyclopedia of Type Strains, Phase IV (KMG-IV): sequencing the most valuable type-strain genomes for metagenomic binning, comparative biology and taxonomic classification.</title>
        <authorList>
            <person name="Goeker M."/>
        </authorList>
    </citation>
    <scope>NUCLEOTIDE SEQUENCE [LARGE SCALE GENOMIC DNA]</scope>
    <source>
        <strain evidence="2 3">DSM 17976</strain>
    </source>
</reference>
<feature type="domain" description="Secretion system C-terminal sorting" evidence="1">
    <location>
        <begin position="813"/>
        <end position="884"/>
    </location>
</feature>
<comment type="caution">
    <text evidence="2">The sequence shown here is derived from an EMBL/GenBank/DDBJ whole genome shotgun (WGS) entry which is preliminary data.</text>
</comment>
<dbReference type="Proteomes" id="UP000541352">
    <property type="component" value="Unassembled WGS sequence"/>
</dbReference>
<keyword evidence="3" id="KW-1185">Reference proteome</keyword>
<dbReference type="InterPro" id="IPR013783">
    <property type="entry name" value="Ig-like_fold"/>
</dbReference>
<accession>A0A7W5ZSN8</accession>
<organism evidence="2 3">
    <name type="scientific">Runella defluvii</name>
    <dbReference type="NCBI Taxonomy" id="370973"/>
    <lineage>
        <taxon>Bacteria</taxon>
        <taxon>Pseudomonadati</taxon>
        <taxon>Bacteroidota</taxon>
        <taxon>Cytophagia</taxon>
        <taxon>Cytophagales</taxon>
        <taxon>Spirosomataceae</taxon>
        <taxon>Runella</taxon>
    </lineage>
</organism>
<dbReference type="EMBL" id="JACIBY010000024">
    <property type="protein sequence ID" value="MBB3842020.1"/>
    <property type="molecule type" value="Genomic_DNA"/>
</dbReference>
<sequence length="887" mass="94207">MTISTANTSGICPGNSVELLANKCREIVKWSDGQMGNSITVKPTTTTTYTATCINICNPDGLYLSNPVTITVLPTPPQPIIAGNNAFCENGTTKLTVNNAGSYQQFRWLRNNQNTNVNQSNLDVREEGNYTVEVSVNGCSATSASFQVQKSQPTIGNIKGGTEFCAGSSLTLTTEATGGVGVYKYEWLRNGEKVAEGSSYTVNTSGNFRTRVTDGIGCTAQFPTEVTVKENPRPIAILPTLANLTGTETQAIKAMVSSGTAPYSYAWSADPNINFNSNGENATFGPFTQNTTIKLRVADSKGCQSEEVRTPLTYIPCTLSAGIQSQSFFFCKGSLPLAATVQNGNDGYTYQWRKDNSPVGGNTSILDVIEGGRYSVIITDKKGCLSTSGTVTVTKGNPSVQIVGKLEFCAGGSTLLKTTTQNAKAPISYKWQGGSNADSLRISTAGSYTVEITDANGCSATSSAVTVVQNPLPVASAGMGKSVTCAETYALTGVNTATGGAGGYQYAWSSNPAVVIQEATTAQPTLGPFVENTTVTVRVTDAKGCVGTAQSTVSYISPDLNVTLTGASEFCSGKSVPLKATIEKANLPLKQLVWYNDSQEVKRDSNEWTTNQKGSYTVFVEDNKGCRKTSNILAIAENPTPAVSITGSSFYCYSSNTTLLAKINSGTPPFKHQWQLNGTSTGTDSPTLTTATEGSYKLFLNDAKGCTAEAPMFALVEKGGELIAQITPQGPLSVYAPEKVLLVATLGKEYQYQWKRDNTNIVGANGGAYTADQSGSYEVVVSRGECSRTSAAVVVKVEVPTSVVSFPTNRWRVWPNPTSDKLSVLPPAGIVGELKWVVVDLTGKKITEAAQIGTSQMEIDTKNWPVGQYILFIVTPSYPFTTKIVKQ</sequence>
<dbReference type="InterPro" id="IPR036179">
    <property type="entry name" value="Ig-like_dom_sf"/>
</dbReference>
<dbReference type="NCBIfam" id="TIGR04183">
    <property type="entry name" value="Por_Secre_tail"/>
    <property type="match status" value="1"/>
</dbReference>
<evidence type="ECO:0000259" key="1">
    <source>
        <dbReference type="Pfam" id="PF18962"/>
    </source>
</evidence>
<protein>
    <recommendedName>
        <fullName evidence="1">Secretion system C-terminal sorting domain-containing protein</fullName>
    </recommendedName>
</protein>
<dbReference type="RefSeq" id="WP_183980076.1">
    <property type="nucleotide sequence ID" value="NZ_JACIBY010000024.1"/>
</dbReference>
<dbReference type="SUPFAM" id="SSF48726">
    <property type="entry name" value="Immunoglobulin"/>
    <property type="match status" value="1"/>
</dbReference>
<dbReference type="AlphaFoldDB" id="A0A7W5ZSN8"/>
<evidence type="ECO:0000313" key="2">
    <source>
        <dbReference type="EMBL" id="MBB3842020.1"/>
    </source>
</evidence>
<dbReference type="Gene3D" id="2.60.40.10">
    <property type="entry name" value="Immunoglobulins"/>
    <property type="match status" value="4"/>
</dbReference>
<dbReference type="InterPro" id="IPR026444">
    <property type="entry name" value="Secre_tail"/>
</dbReference>
<dbReference type="Pfam" id="PF18962">
    <property type="entry name" value="Por_Secre_tail"/>
    <property type="match status" value="1"/>
</dbReference>